<dbReference type="NCBIfam" id="NF007739">
    <property type="entry name" value="PRK10419.1"/>
    <property type="match status" value="2"/>
</dbReference>
<sequence>MNHDETETGAPLLRVRDLTITSRLAGASRTIVRGVDLDLAPGEALAIVGESGSGKSMTARALVGLLPPGVRASGEVAYGGRDLLGLRQRQVAGVRGSEIALIFQDPFTMLNPLMRCGEQISELLRDESGRRLGRRARREQAVRRLAEVGIEDPAVADAYPFQLSGGMRQRIGIAAALARDPRVLIADEPSTALDVTTQKEILARIAELQRSRGMGLILITHDLRVAFSICDRVAVLYAGSVLETGPAAAVEADPRHPYTHGLLLTEPPGDRRLEQLPVIAGAVPDADEVADRCAFADRCDWATGDCRAGRPELRSDGAGRGSACIRIEAVAAELRSRRAVIQDGVAARAPAAGAALVEVDAIEKRFDGARRGSRQVTALDGVSLRIDADETVGLVGESGSGKTTLGRCLLGLERPTAGRIVVDGIDASDLGALGEAERLRFRRTIQMVFQDPYSTLNPVRTIGATLREALLVHEPRSRDVRGRAAELLERVGLSAAYADRKPVALSGGERQRVAIARALAAEPRVIVCDEAVSALDVSVQAQILNLLADLRRETGISCLFITHDLGVVRQIADRVYVLRQGRLVEEGVCDEVLDRPRDPYTRRLIASIPSGDRRWLDADEPAPAVAVVEPGERR</sequence>
<dbReference type="InterPro" id="IPR027417">
    <property type="entry name" value="P-loop_NTPase"/>
</dbReference>
<feature type="domain" description="ABC transporter" evidence="8">
    <location>
        <begin position="13"/>
        <end position="263"/>
    </location>
</feature>
<dbReference type="GO" id="GO:0015833">
    <property type="term" value="P:peptide transport"/>
    <property type="evidence" value="ECO:0007669"/>
    <property type="project" value="InterPro"/>
</dbReference>
<dbReference type="Gene3D" id="3.40.50.300">
    <property type="entry name" value="P-loop containing nucleotide triphosphate hydrolases"/>
    <property type="match status" value="2"/>
</dbReference>
<comment type="caution">
    <text evidence="9">The sequence shown here is derived from an EMBL/GenBank/DDBJ whole genome shotgun (WGS) entry which is preliminary data.</text>
</comment>
<feature type="domain" description="ABC transporter" evidence="8">
    <location>
        <begin position="357"/>
        <end position="605"/>
    </location>
</feature>
<dbReference type="Pfam" id="PF00005">
    <property type="entry name" value="ABC_tran"/>
    <property type="match status" value="2"/>
</dbReference>
<gene>
    <name evidence="9" type="ORF">PAI11_07190</name>
</gene>
<dbReference type="InterPro" id="IPR003439">
    <property type="entry name" value="ABC_transporter-like_ATP-bd"/>
</dbReference>
<dbReference type="PANTHER" id="PTHR43297">
    <property type="entry name" value="OLIGOPEPTIDE TRANSPORT ATP-BINDING PROTEIN APPD"/>
    <property type="match status" value="1"/>
</dbReference>
<evidence type="ECO:0000256" key="5">
    <source>
        <dbReference type="ARBA" id="ARBA00022741"/>
    </source>
</evidence>
<protein>
    <submittedName>
        <fullName evidence="9">Oligopeptide transport ATP-binding protein OppD (TC 3.A.1.5.1)</fullName>
    </submittedName>
</protein>
<dbReference type="GO" id="GO:0005886">
    <property type="term" value="C:plasma membrane"/>
    <property type="evidence" value="ECO:0007669"/>
    <property type="project" value="UniProtKB-SubCell"/>
</dbReference>
<dbReference type="PROSITE" id="PS00211">
    <property type="entry name" value="ABC_TRANSPORTER_1"/>
    <property type="match status" value="2"/>
</dbReference>
<dbReference type="SUPFAM" id="SSF52540">
    <property type="entry name" value="P-loop containing nucleoside triphosphate hydrolases"/>
    <property type="match status" value="2"/>
</dbReference>
<keyword evidence="3" id="KW-0813">Transport</keyword>
<dbReference type="InterPro" id="IPR017871">
    <property type="entry name" value="ABC_transporter-like_CS"/>
</dbReference>
<dbReference type="RefSeq" id="WP_007570974.1">
    <property type="nucleotide sequence ID" value="NZ_AGUD01000028.1"/>
</dbReference>
<dbReference type="InterPro" id="IPR003593">
    <property type="entry name" value="AAA+_ATPase"/>
</dbReference>
<name>H0E1Q7_9ACTN</name>
<dbReference type="GO" id="GO:0016887">
    <property type="term" value="F:ATP hydrolysis activity"/>
    <property type="evidence" value="ECO:0007669"/>
    <property type="project" value="InterPro"/>
</dbReference>
<dbReference type="InterPro" id="IPR050388">
    <property type="entry name" value="ABC_Ni/Peptide_Import"/>
</dbReference>
<evidence type="ECO:0000256" key="4">
    <source>
        <dbReference type="ARBA" id="ARBA00022475"/>
    </source>
</evidence>
<dbReference type="NCBIfam" id="NF008453">
    <property type="entry name" value="PRK11308.1"/>
    <property type="match status" value="2"/>
</dbReference>
<dbReference type="Pfam" id="PF08352">
    <property type="entry name" value="oligo_HPY"/>
    <property type="match status" value="2"/>
</dbReference>
<dbReference type="InterPro" id="IPR013563">
    <property type="entry name" value="Oligopep_ABC_C"/>
</dbReference>
<comment type="similarity">
    <text evidence="2">Belongs to the ABC transporter superfamily.</text>
</comment>
<evidence type="ECO:0000256" key="1">
    <source>
        <dbReference type="ARBA" id="ARBA00004202"/>
    </source>
</evidence>
<dbReference type="CDD" id="cd03257">
    <property type="entry name" value="ABC_NikE_OppD_transporters"/>
    <property type="match status" value="2"/>
</dbReference>
<organism evidence="9 10">
    <name type="scientific">Patulibacter medicamentivorans</name>
    <dbReference type="NCBI Taxonomy" id="1097667"/>
    <lineage>
        <taxon>Bacteria</taxon>
        <taxon>Bacillati</taxon>
        <taxon>Actinomycetota</taxon>
        <taxon>Thermoleophilia</taxon>
        <taxon>Solirubrobacterales</taxon>
        <taxon>Patulibacteraceae</taxon>
        <taxon>Patulibacter</taxon>
    </lineage>
</organism>
<evidence type="ECO:0000256" key="3">
    <source>
        <dbReference type="ARBA" id="ARBA00022448"/>
    </source>
</evidence>
<evidence type="ECO:0000313" key="9">
    <source>
        <dbReference type="EMBL" id="EHN12400.1"/>
    </source>
</evidence>
<evidence type="ECO:0000313" key="10">
    <source>
        <dbReference type="Proteomes" id="UP000005143"/>
    </source>
</evidence>
<dbReference type="NCBIfam" id="TIGR01727">
    <property type="entry name" value="oligo_HPY"/>
    <property type="match status" value="1"/>
</dbReference>
<dbReference type="OrthoDB" id="4008250at2"/>
<dbReference type="AlphaFoldDB" id="H0E1Q7"/>
<keyword evidence="7" id="KW-0472">Membrane</keyword>
<comment type="subcellular location">
    <subcellularLocation>
        <location evidence="1">Cell membrane</location>
        <topology evidence="1">Peripheral membrane protein</topology>
    </subcellularLocation>
</comment>
<dbReference type="SMART" id="SM00382">
    <property type="entry name" value="AAA"/>
    <property type="match status" value="2"/>
</dbReference>
<dbReference type="PANTHER" id="PTHR43297:SF2">
    <property type="entry name" value="DIPEPTIDE TRANSPORT ATP-BINDING PROTEIN DPPD"/>
    <property type="match status" value="1"/>
</dbReference>
<dbReference type="PATRIC" id="fig|1097667.3.peg.716"/>
<keyword evidence="10" id="KW-1185">Reference proteome</keyword>
<dbReference type="EMBL" id="AGUD01000028">
    <property type="protein sequence ID" value="EHN12400.1"/>
    <property type="molecule type" value="Genomic_DNA"/>
</dbReference>
<evidence type="ECO:0000256" key="6">
    <source>
        <dbReference type="ARBA" id="ARBA00022840"/>
    </source>
</evidence>
<proteinExistence type="inferred from homology"/>
<accession>H0E1Q7</accession>
<evidence type="ECO:0000256" key="2">
    <source>
        <dbReference type="ARBA" id="ARBA00005417"/>
    </source>
</evidence>
<evidence type="ECO:0000259" key="8">
    <source>
        <dbReference type="PROSITE" id="PS50893"/>
    </source>
</evidence>
<evidence type="ECO:0000256" key="7">
    <source>
        <dbReference type="ARBA" id="ARBA00023136"/>
    </source>
</evidence>
<dbReference type="PROSITE" id="PS50893">
    <property type="entry name" value="ABC_TRANSPORTER_2"/>
    <property type="match status" value="2"/>
</dbReference>
<dbReference type="FunFam" id="3.40.50.300:FF:000016">
    <property type="entry name" value="Oligopeptide ABC transporter ATP-binding component"/>
    <property type="match status" value="1"/>
</dbReference>
<reference evidence="9 10" key="1">
    <citation type="journal article" date="2013" name="Biodegradation">
        <title>Quantitative proteomic analysis of ibuprofen-degrading Patulibacter sp. strain I11.</title>
        <authorList>
            <person name="Almeida B."/>
            <person name="Kjeldal H."/>
            <person name="Lolas I."/>
            <person name="Knudsen A.D."/>
            <person name="Carvalho G."/>
            <person name="Nielsen K.L."/>
            <person name="Barreto Crespo M.T."/>
            <person name="Stensballe A."/>
            <person name="Nielsen J.L."/>
        </authorList>
    </citation>
    <scope>NUCLEOTIDE SEQUENCE [LARGE SCALE GENOMIC DNA]</scope>
    <source>
        <strain evidence="9 10">I11</strain>
    </source>
</reference>
<keyword evidence="5" id="KW-0547">Nucleotide-binding</keyword>
<dbReference type="Proteomes" id="UP000005143">
    <property type="component" value="Unassembled WGS sequence"/>
</dbReference>
<keyword evidence="4" id="KW-1003">Cell membrane</keyword>
<keyword evidence="6 9" id="KW-0067">ATP-binding</keyword>
<dbReference type="GO" id="GO:0005524">
    <property type="term" value="F:ATP binding"/>
    <property type="evidence" value="ECO:0007669"/>
    <property type="project" value="UniProtKB-KW"/>
</dbReference>